<proteinExistence type="predicted"/>
<dbReference type="InterPro" id="IPR011990">
    <property type="entry name" value="TPR-like_helical_dom_sf"/>
</dbReference>
<dbReference type="RefSeq" id="XP_001027487.2">
    <property type="nucleotide sequence ID" value="XM_001027487.2"/>
</dbReference>
<dbReference type="KEGG" id="tet:TTHERM_01001380"/>
<name>Q24HI6_TETTS</name>
<reference evidence="2" key="1">
    <citation type="journal article" date="2006" name="PLoS Biol.">
        <title>Macronuclear genome sequence of the ciliate Tetrahymena thermophila, a model eukaryote.</title>
        <authorList>
            <person name="Eisen J.A."/>
            <person name="Coyne R.S."/>
            <person name="Wu M."/>
            <person name="Wu D."/>
            <person name="Thiagarajan M."/>
            <person name="Wortman J.R."/>
            <person name="Badger J.H."/>
            <person name="Ren Q."/>
            <person name="Amedeo P."/>
            <person name="Jones K.M."/>
            <person name="Tallon L.J."/>
            <person name="Delcher A.L."/>
            <person name="Salzberg S.L."/>
            <person name="Silva J.C."/>
            <person name="Haas B.J."/>
            <person name="Majoros W.H."/>
            <person name="Farzad M."/>
            <person name="Carlton J.M."/>
            <person name="Smith R.K. Jr."/>
            <person name="Garg J."/>
            <person name="Pearlman R.E."/>
            <person name="Karrer K.M."/>
            <person name="Sun L."/>
            <person name="Manning G."/>
            <person name="Elde N.C."/>
            <person name="Turkewitz A.P."/>
            <person name="Asai D.J."/>
            <person name="Wilkes D.E."/>
            <person name="Wang Y."/>
            <person name="Cai H."/>
            <person name="Collins K."/>
            <person name="Stewart B.A."/>
            <person name="Lee S.R."/>
            <person name="Wilamowska K."/>
            <person name="Weinberg Z."/>
            <person name="Ruzzo W.L."/>
            <person name="Wloga D."/>
            <person name="Gaertig J."/>
            <person name="Frankel J."/>
            <person name="Tsao C.-C."/>
            <person name="Gorovsky M.A."/>
            <person name="Keeling P.J."/>
            <person name="Waller R.F."/>
            <person name="Patron N.J."/>
            <person name="Cherry J.M."/>
            <person name="Stover N.A."/>
            <person name="Krieger C.J."/>
            <person name="del Toro C."/>
            <person name="Ryder H.F."/>
            <person name="Williamson S.C."/>
            <person name="Barbeau R.A."/>
            <person name="Hamilton E.P."/>
            <person name="Orias E."/>
        </authorList>
    </citation>
    <scope>NUCLEOTIDE SEQUENCE [LARGE SCALE GENOMIC DNA]</scope>
    <source>
        <strain evidence="2">SB210</strain>
    </source>
</reference>
<dbReference type="InParanoid" id="Q24HI6"/>
<gene>
    <name evidence="1" type="ORF">TTHERM_01001380</name>
</gene>
<dbReference type="Gene3D" id="1.25.40.10">
    <property type="entry name" value="Tetratricopeptide repeat domain"/>
    <property type="match status" value="1"/>
</dbReference>
<dbReference type="SUPFAM" id="SSF48452">
    <property type="entry name" value="TPR-like"/>
    <property type="match status" value="1"/>
</dbReference>
<organism evidence="1 2">
    <name type="scientific">Tetrahymena thermophila (strain SB210)</name>
    <dbReference type="NCBI Taxonomy" id="312017"/>
    <lineage>
        <taxon>Eukaryota</taxon>
        <taxon>Sar</taxon>
        <taxon>Alveolata</taxon>
        <taxon>Ciliophora</taxon>
        <taxon>Intramacronucleata</taxon>
        <taxon>Oligohymenophorea</taxon>
        <taxon>Hymenostomatida</taxon>
        <taxon>Tetrahymenina</taxon>
        <taxon>Tetrahymenidae</taxon>
        <taxon>Tetrahymena</taxon>
    </lineage>
</organism>
<protein>
    <submittedName>
        <fullName evidence="1">Uncharacterized protein</fullName>
    </submittedName>
</protein>
<sequence>MQVDQDNLYIEEVRQLHFNFDYAKCQERCKVILEEKPYLFQVRTYYGFFLIYDDLNESLKQQLQVYQEAPYYFENTSYLLDNIFSNFQNKGRSLVQTIFKQYNDYQGEKNGFYYICLALIYRIQKDNEKSYEILFSKVNDYDDQPMVQTWFYHQLGCHFLNMTNHGEDEENENVQKSLNFFKKGLELQPRSTMNLQNLGVQYNRIGTQEAYILSVQYYNEALNINPEDHYALCNLSCVLVDLGYHAQSFQIIEMCFKKLKFNFVLQQYLSLLVNQFNMLGIENIDQIFREVCQGIQTLIEIEANNQSQFFIFLYIQILSIQHSIQLKHIDLFEQIVSAFRREDIISLIQLNKFMIEQQLMEDNGEEQTKIVPVQKLTNILIQKELMISQQLLSLIAYKNIIQNNLHFQQSFSHWDLHIDY</sequence>
<evidence type="ECO:0000313" key="1">
    <source>
        <dbReference type="EMBL" id="EAS07245.2"/>
    </source>
</evidence>
<dbReference type="AlphaFoldDB" id="Q24HI6"/>
<dbReference type="EMBL" id="GG662244">
    <property type="protein sequence ID" value="EAS07245.2"/>
    <property type="molecule type" value="Genomic_DNA"/>
</dbReference>
<evidence type="ECO:0000313" key="2">
    <source>
        <dbReference type="Proteomes" id="UP000009168"/>
    </source>
</evidence>
<dbReference type="GeneID" id="7839663"/>
<dbReference type="Proteomes" id="UP000009168">
    <property type="component" value="Unassembled WGS sequence"/>
</dbReference>
<dbReference type="HOGENOM" id="CLU_054136_0_0_1"/>
<keyword evidence="2" id="KW-1185">Reference proteome</keyword>
<accession>Q24HI6</accession>